<name>A0A699ZVL1_HAELA</name>
<dbReference type="AlphaFoldDB" id="A0A699ZVL1"/>
<evidence type="ECO:0000313" key="2">
    <source>
        <dbReference type="Proteomes" id="UP000485058"/>
    </source>
</evidence>
<evidence type="ECO:0000313" key="1">
    <source>
        <dbReference type="EMBL" id="GFH25975.1"/>
    </source>
</evidence>
<accession>A0A699ZVL1</accession>
<dbReference type="EMBL" id="BLLF01002977">
    <property type="protein sequence ID" value="GFH25975.1"/>
    <property type="molecule type" value="Genomic_DNA"/>
</dbReference>
<keyword evidence="2" id="KW-1185">Reference proteome</keyword>
<gene>
    <name evidence="1" type="ORF">HaLaN_24036</name>
</gene>
<protein>
    <submittedName>
        <fullName evidence="1">Uncharacterized protein</fullName>
    </submittedName>
</protein>
<comment type="caution">
    <text evidence="1">The sequence shown here is derived from an EMBL/GenBank/DDBJ whole genome shotgun (WGS) entry which is preliminary data.</text>
</comment>
<sequence length="80" mass="8633">MAMSASVRDLLALDMEDMDLLEQSLVEQELPQLPRCESALLLPSLEDLIQDSDMEDGGLGYGLAHGGCFAPSTQHLLSCP</sequence>
<dbReference type="Proteomes" id="UP000485058">
    <property type="component" value="Unassembled WGS sequence"/>
</dbReference>
<proteinExistence type="predicted"/>
<reference evidence="1 2" key="1">
    <citation type="submission" date="2020-02" db="EMBL/GenBank/DDBJ databases">
        <title>Draft genome sequence of Haematococcus lacustris strain NIES-144.</title>
        <authorList>
            <person name="Morimoto D."/>
            <person name="Nakagawa S."/>
            <person name="Yoshida T."/>
            <person name="Sawayama S."/>
        </authorList>
    </citation>
    <scope>NUCLEOTIDE SEQUENCE [LARGE SCALE GENOMIC DNA]</scope>
    <source>
        <strain evidence="1 2">NIES-144</strain>
    </source>
</reference>
<organism evidence="1 2">
    <name type="scientific">Haematococcus lacustris</name>
    <name type="common">Green alga</name>
    <name type="synonym">Haematococcus pluvialis</name>
    <dbReference type="NCBI Taxonomy" id="44745"/>
    <lineage>
        <taxon>Eukaryota</taxon>
        <taxon>Viridiplantae</taxon>
        <taxon>Chlorophyta</taxon>
        <taxon>core chlorophytes</taxon>
        <taxon>Chlorophyceae</taxon>
        <taxon>CS clade</taxon>
        <taxon>Chlamydomonadales</taxon>
        <taxon>Haematococcaceae</taxon>
        <taxon>Haematococcus</taxon>
    </lineage>
</organism>